<evidence type="ECO:0000313" key="1">
    <source>
        <dbReference type="EMBL" id="MBB5084568.1"/>
    </source>
</evidence>
<gene>
    <name evidence="1" type="ORF">HNR40_010077</name>
</gene>
<protein>
    <submittedName>
        <fullName evidence="1">Uncharacterized protein</fullName>
    </submittedName>
</protein>
<reference evidence="1 2" key="1">
    <citation type="submission" date="2020-08" db="EMBL/GenBank/DDBJ databases">
        <title>Genomic Encyclopedia of Type Strains, Phase IV (KMG-IV): sequencing the most valuable type-strain genomes for metagenomic binning, comparative biology and taxonomic classification.</title>
        <authorList>
            <person name="Goeker M."/>
        </authorList>
    </citation>
    <scope>NUCLEOTIDE SEQUENCE [LARGE SCALE GENOMIC DNA]</scope>
    <source>
        <strain evidence="1 2">DSM 45385</strain>
    </source>
</reference>
<dbReference type="Proteomes" id="UP000568380">
    <property type="component" value="Unassembled WGS sequence"/>
</dbReference>
<dbReference type="RefSeq" id="WP_184974742.1">
    <property type="nucleotide sequence ID" value="NZ_JACHIN010000024.1"/>
</dbReference>
<proteinExistence type="predicted"/>
<keyword evidence="2" id="KW-1185">Reference proteome</keyword>
<evidence type="ECO:0000313" key="2">
    <source>
        <dbReference type="Proteomes" id="UP000568380"/>
    </source>
</evidence>
<dbReference type="AlphaFoldDB" id="A0A7W8AEF3"/>
<comment type="caution">
    <text evidence="1">The sequence shown here is derived from an EMBL/GenBank/DDBJ whole genome shotgun (WGS) entry which is preliminary data.</text>
</comment>
<organism evidence="1 2">
    <name type="scientific">Nonomuraea endophytica</name>
    <dbReference type="NCBI Taxonomy" id="714136"/>
    <lineage>
        <taxon>Bacteria</taxon>
        <taxon>Bacillati</taxon>
        <taxon>Actinomycetota</taxon>
        <taxon>Actinomycetes</taxon>
        <taxon>Streptosporangiales</taxon>
        <taxon>Streptosporangiaceae</taxon>
        <taxon>Nonomuraea</taxon>
    </lineage>
</organism>
<name>A0A7W8AEF3_9ACTN</name>
<sequence length="67" mass="7183">MSARRKLTVTVEPGFTGEQQDELTARIGGAAREVLGRGARVEVDAEPPMDARARREAAIRAASWSGC</sequence>
<dbReference type="EMBL" id="JACHIN010000024">
    <property type="protein sequence ID" value="MBB5084568.1"/>
    <property type="molecule type" value="Genomic_DNA"/>
</dbReference>
<accession>A0A7W8AEF3</accession>